<organism evidence="2 3">
    <name type="scientific">Bacterioplanoides pacificum</name>
    <dbReference type="NCBI Taxonomy" id="1171596"/>
    <lineage>
        <taxon>Bacteria</taxon>
        <taxon>Pseudomonadati</taxon>
        <taxon>Pseudomonadota</taxon>
        <taxon>Gammaproteobacteria</taxon>
        <taxon>Oceanospirillales</taxon>
        <taxon>Oceanospirillaceae</taxon>
        <taxon>Bacterioplanoides</taxon>
    </lineage>
</organism>
<name>A0ABV7VPV3_9GAMM</name>
<dbReference type="Proteomes" id="UP001595722">
    <property type="component" value="Unassembled WGS sequence"/>
</dbReference>
<evidence type="ECO:0000313" key="3">
    <source>
        <dbReference type="Proteomes" id="UP001595722"/>
    </source>
</evidence>
<gene>
    <name evidence="2" type="ORF">ACFOMG_05310</name>
</gene>
<dbReference type="RefSeq" id="WP_376865240.1">
    <property type="nucleotide sequence ID" value="NZ_JBHRYB010000005.1"/>
</dbReference>
<dbReference type="PROSITE" id="PS51257">
    <property type="entry name" value="PROKAR_LIPOPROTEIN"/>
    <property type="match status" value="1"/>
</dbReference>
<evidence type="ECO:0000259" key="1">
    <source>
        <dbReference type="Pfam" id="PF14302"/>
    </source>
</evidence>
<dbReference type="EMBL" id="JBHRYB010000005">
    <property type="protein sequence ID" value="MFC3679529.1"/>
    <property type="molecule type" value="Genomic_DNA"/>
</dbReference>
<dbReference type="InterPro" id="IPR025485">
    <property type="entry name" value="DUF4377"/>
</dbReference>
<comment type="caution">
    <text evidence="2">The sequence shown here is derived from an EMBL/GenBank/DDBJ whole genome shotgun (WGS) entry which is preliminary data.</text>
</comment>
<keyword evidence="3" id="KW-1185">Reference proteome</keyword>
<dbReference type="Pfam" id="PF14302">
    <property type="entry name" value="DUF4377"/>
    <property type="match status" value="1"/>
</dbReference>
<reference evidence="3" key="1">
    <citation type="journal article" date="2019" name="Int. J. Syst. Evol. Microbiol.">
        <title>The Global Catalogue of Microorganisms (GCM) 10K type strain sequencing project: providing services to taxonomists for standard genome sequencing and annotation.</title>
        <authorList>
            <consortium name="The Broad Institute Genomics Platform"/>
            <consortium name="The Broad Institute Genome Sequencing Center for Infectious Disease"/>
            <person name="Wu L."/>
            <person name="Ma J."/>
        </authorList>
    </citation>
    <scope>NUCLEOTIDE SEQUENCE [LARGE SCALE GENOMIC DNA]</scope>
    <source>
        <strain evidence="3">KCTC 42424</strain>
    </source>
</reference>
<sequence>MNYLKPALILLTTGLLTACPDLGIEYKDKNETIEVNYYKQPCSDNSASLCFSVKDKSSGDAYAVFNNLSGFSAYQWGEYHTIKVETSFAKNGKADSYRFISLEKSTANDNAFSLTLHGKSGIISAADSDKTSWTLGGEKTFSSSAEQGAAINQAIADNQVLQLEFTAADDQLTLNKVLCAAAENDFASECEGVSQAQWTVRHFQSDCNYNDPRLCLVYRTNSSDDWELLRTTSSAIRDFEPQWGNQYQIEVEKTLSAGGQLVSARLKENDENPTAVTGSSNTFLFVLNAANLPAADSDNKIALYDGGQLMLCDSRCSDINGARDDDHMLLLRGYVESGEVVVQALVCNENRGSDFDDCVADQADDISWWPPSA</sequence>
<accession>A0ABV7VPV3</accession>
<protein>
    <submittedName>
        <fullName evidence="2">DUF4377 domain-containing protein</fullName>
    </submittedName>
</protein>
<proteinExistence type="predicted"/>
<feature type="domain" description="DUF4377" evidence="1">
    <location>
        <begin position="199"/>
        <end position="254"/>
    </location>
</feature>
<evidence type="ECO:0000313" key="2">
    <source>
        <dbReference type="EMBL" id="MFC3679529.1"/>
    </source>
</evidence>